<proteinExistence type="predicted"/>
<keyword evidence="1" id="KW-0732">Signal</keyword>
<evidence type="ECO:0000313" key="3">
    <source>
        <dbReference type="Proteomes" id="UP000249873"/>
    </source>
</evidence>
<dbReference type="Proteomes" id="UP000249873">
    <property type="component" value="Chromosome"/>
</dbReference>
<dbReference type="EMBL" id="CP029480">
    <property type="protein sequence ID" value="AWV97017.1"/>
    <property type="molecule type" value="Genomic_DNA"/>
</dbReference>
<evidence type="ECO:0008006" key="4">
    <source>
        <dbReference type="Google" id="ProtNLM"/>
    </source>
</evidence>
<dbReference type="KEGG" id="als:DJ013_02025"/>
<sequence length="319" mass="35169">MQIFYCFIVGLFLYSFETNAQTCCSGGVPISNSLGLPIISKNAIQFNLSYDYNNLSTIVQDKERIDDDSRTRVTQTTMLQLGIGLSPKWSMEVLIPYIKQSRRIVQFVNEDFVSTSGLGDVSTLISYNFLKPLSNVSFSGGIGLKAPTGSITNKNSQGIVLNADMQPGTGAWDVFSLLRFISPFGSRKNINFYSNVILSHKGVNQDYQPNLAYKFGDEQQITVGVNAQGLAFKSLWNVGVGARLRNVNSNKINKQIVGSTGGHWILGTANLSHWISPNKTSINLATDIPLLVSVSGLQNVPTYRINLSLYSVLEYKKKK</sequence>
<dbReference type="RefSeq" id="WP_111370119.1">
    <property type="nucleotide sequence ID" value="NZ_CP029480.1"/>
</dbReference>
<keyword evidence="3" id="KW-1185">Reference proteome</keyword>
<evidence type="ECO:0000313" key="2">
    <source>
        <dbReference type="EMBL" id="AWV97017.1"/>
    </source>
</evidence>
<feature type="chain" id="PRO_5016373671" description="Transporter" evidence="1">
    <location>
        <begin position="21"/>
        <end position="319"/>
    </location>
</feature>
<accession>A0A2Z4G758</accession>
<organism evidence="2 3">
    <name type="scientific">Arcticibacterium luteifluviistationis</name>
    <dbReference type="NCBI Taxonomy" id="1784714"/>
    <lineage>
        <taxon>Bacteria</taxon>
        <taxon>Pseudomonadati</taxon>
        <taxon>Bacteroidota</taxon>
        <taxon>Cytophagia</taxon>
        <taxon>Cytophagales</taxon>
        <taxon>Leadbetterellaceae</taxon>
        <taxon>Arcticibacterium</taxon>
    </lineage>
</organism>
<feature type="signal peptide" evidence="1">
    <location>
        <begin position="1"/>
        <end position="20"/>
    </location>
</feature>
<name>A0A2Z4G758_9BACT</name>
<protein>
    <recommendedName>
        <fullName evidence="4">Transporter</fullName>
    </recommendedName>
</protein>
<dbReference type="AlphaFoldDB" id="A0A2Z4G758"/>
<reference evidence="2 3" key="1">
    <citation type="submission" date="2018-05" db="EMBL/GenBank/DDBJ databases">
        <title>Complete genome sequence of Arcticibacterium luteifluviistationis SM1504T, a cytophagaceae bacterium isolated from Arctic surface seawater.</title>
        <authorList>
            <person name="Li Y."/>
            <person name="Qin Q.-L."/>
        </authorList>
    </citation>
    <scope>NUCLEOTIDE SEQUENCE [LARGE SCALE GENOMIC DNA]</scope>
    <source>
        <strain evidence="2 3">SM1504</strain>
    </source>
</reference>
<evidence type="ECO:0000256" key="1">
    <source>
        <dbReference type="SAM" id="SignalP"/>
    </source>
</evidence>
<dbReference type="OrthoDB" id="5450709at2"/>
<gene>
    <name evidence="2" type="ORF">DJ013_02025</name>
</gene>